<sequence length="350" mass="39425">MFQIVGFHPECSSVYSLGRDLLKWCKRITGLGFCFDGSLSEEQCCIVSQAVDVFAASPASFDNRLSIMKEIGNIWKTRGSAAETLYPLDKPIYQDSVTGLKIGRVFLPYKKEPLHDRVIPFVAIRSSLFVLERIACSVKHNEPVLLVGETGTGKTTLVQNLALRLGQKLTVLNMSQQSDVADLLGGFKPVDEQFVYSNLCREFMALFARTFSKKKNKTIRGYLEKFLCNKNWEKLLRGIQQGVEKAQQHLSIELTSIEQINIEPYKKRKRPLGEEIFQAWERFSIKLDSVCKSNPSSGMLFSFVEGSFVTALRKGEWILLDEVNLAPPETLQRIIGVLEGENGALCLAER</sequence>
<evidence type="ECO:0000259" key="3">
    <source>
        <dbReference type="Pfam" id="PF07728"/>
    </source>
</evidence>
<dbReference type="Pfam" id="PF07728">
    <property type="entry name" value="AAA_5"/>
    <property type="match status" value="1"/>
</dbReference>
<dbReference type="GO" id="GO:0000055">
    <property type="term" value="P:ribosomal large subunit export from nucleus"/>
    <property type="evidence" value="ECO:0007669"/>
    <property type="project" value="TreeGrafter"/>
</dbReference>
<feature type="domain" description="ATPase dynein-related AAA" evidence="3">
    <location>
        <begin position="143"/>
        <end position="203"/>
    </location>
</feature>
<gene>
    <name evidence="4" type="primary">midasin</name>
    <name evidence="4" type="ORF">L195_g040258</name>
</gene>
<accession>A0A2K3M0C0</accession>
<keyword evidence="2" id="KW-0067">ATP-binding</keyword>
<dbReference type="Gene3D" id="3.40.50.300">
    <property type="entry name" value="P-loop containing nucleotide triphosphate hydrolases"/>
    <property type="match status" value="1"/>
</dbReference>
<dbReference type="AlphaFoldDB" id="A0A2K3M0C0"/>
<evidence type="ECO:0000313" key="5">
    <source>
        <dbReference type="Proteomes" id="UP000236291"/>
    </source>
</evidence>
<dbReference type="PANTHER" id="PTHR48103:SF2">
    <property type="entry name" value="MIDASIN"/>
    <property type="match status" value="1"/>
</dbReference>
<name>A0A2K3M0C0_TRIPR</name>
<dbReference type="GO" id="GO:0000027">
    <property type="term" value="P:ribosomal large subunit assembly"/>
    <property type="evidence" value="ECO:0007669"/>
    <property type="project" value="TreeGrafter"/>
</dbReference>
<dbReference type="GO" id="GO:0005634">
    <property type="term" value="C:nucleus"/>
    <property type="evidence" value="ECO:0007669"/>
    <property type="project" value="TreeGrafter"/>
</dbReference>
<dbReference type="GO" id="GO:0005524">
    <property type="term" value="F:ATP binding"/>
    <property type="evidence" value="ECO:0007669"/>
    <property type="project" value="UniProtKB-KW"/>
</dbReference>
<dbReference type="InterPro" id="IPR027417">
    <property type="entry name" value="P-loop_NTPase"/>
</dbReference>
<dbReference type="PANTHER" id="PTHR48103">
    <property type="entry name" value="MIDASIN-RELATED"/>
    <property type="match status" value="1"/>
</dbReference>
<dbReference type="EMBL" id="ASHM01045840">
    <property type="protein sequence ID" value="PNX84202.1"/>
    <property type="molecule type" value="Genomic_DNA"/>
</dbReference>
<feature type="non-terminal residue" evidence="4">
    <location>
        <position position="350"/>
    </location>
</feature>
<proteinExistence type="predicted"/>
<dbReference type="STRING" id="57577.A0A2K3M0C0"/>
<dbReference type="GO" id="GO:0030687">
    <property type="term" value="C:preribosome, large subunit precursor"/>
    <property type="evidence" value="ECO:0007669"/>
    <property type="project" value="TreeGrafter"/>
</dbReference>
<dbReference type="InterPro" id="IPR025662">
    <property type="entry name" value="Sigma_54_int_dom_ATP-bd_1"/>
</dbReference>
<evidence type="ECO:0000313" key="4">
    <source>
        <dbReference type="EMBL" id="PNX84202.1"/>
    </source>
</evidence>
<reference evidence="4 5" key="2">
    <citation type="journal article" date="2017" name="Front. Plant Sci.">
        <title>Gene Classification and Mining of Molecular Markers Useful in Red Clover (Trifolium pratense) Breeding.</title>
        <authorList>
            <person name="Istvanek J."/>
            <person name="Dluhosova J."/>
            <person name="Dluhos P."/>
            <person name="Patkova L."/>
            <person name="Nedelnik J."/>
            <person name="Repkova J."/>
        </authorList>
    </citation>
    <scope>NUCLEOTIDE SEQUENCE [LARGE SCALE GENOMIC DNA]</scope>
    <source>
        <strain evidence="5">cv. Tatra</strain>
        <tissue evidence="4">Young leaves</tissue>
    </source>
</reference>
<dbReference type="InterPro" id="IPR011704">
    <property type="entry name" value="ATPase_dyneun-rel_AAA"/>
</dbReference>
<dbReference type="SUPFAM" id="SSF52540">
    <property type="entry name" value="P-loop containing nucleoside triphosphate hydrolases"/>
    <property type="match status" value="1"/>
</dbReference>
<keyword evidence="1" id="KW-0547">Nucleotide-binding</keyword>
<evidence type="ECO:0000256" key="1">
    <source>
        <dbReference type="ARBA" id="ARBA00022741"/>
    </source>
</evidence>
<evidence type="ECO:0000256" key="2">
    <source>
        <dbReference type="ARBA" id="ARBA00022840"/>
    </source>
</evidence>
<comment type="caution">
    <text evidence="4">The sequence shown here is derived from an EMBL/GenBank/DDBJ whole genome shotgun (WGS) entry which is preliminary data.</text>
</comment>
<reference evidence="4 5" key="1">
    <citation type="journal article" date="2014" name="Am. J. Bot.">
        <title>Genome assembly and annotation for red clover (Trifolium pratense; Fabaceae).</title>
        <authorList>
            <person name="Istvanek J."/>
            <person name="Jaros M."/>
            <person name="Krenek A."/>
            <person name="Repkova J."/>
        </authorList>
    </citation>
    <scope>NUCLEOTIDE SEQUENCE [LARGE SCALE GENOMIC DNA]</scope>
    <source>
        <strain evidence="5">cv. Tatra</strain>
        <tissue evidence="4">Young leaves</tissue>
    </source>
</reference>
<protein>
    <submittedName>
        <fullName evidence="4">Midasin</fullName>
    </submittedName>
</protein>
<dbReference type="ExpressionAtlas" id="A0A2K3M0C0">
    <property type="expression patterns" value="baseline"/>
</dbReference>
<organism evidence="4 5">
    <name type="scientific">Trifolium pratense</name>
    <name type="common">Red clover</name>
    <dbReference type="NCBI Taxonomy" id="57577"/>
    <lineage>
        <taxon>Eukaryota</taxon>
        <taxon>Viridiplantae</taxon>
        <taxon>Streptophyta</taxon>
        <taxon>Embryophyta</taxon>
        <taxon>Tracheophyta</taxon>
        <taxon>Spermatophyta</taxon>
        <taxon>Magnoliopsida</taxon>
        <taxon>eudicotyledons</taxon>
        <taxon>Gunneridae</taxon>
        <taxon>Pentapetalae</taxon>
        <taxon>rosids</taxon>
        <taxon>fabids</taxon>
        <taxon>Fabales</taxon>
        <taxon>Fabaceae</taxon>
        <taxon>Papilionoideae</taxon>
        <taxon>50 kb inversion clade</taxon>
        <taxon>NPAAA clade</taxon>
        <taxon>Hologalegina</taxon>
        <taxon>IRL clade</taxon>
        <taxon>Trifolieae</taxon>
        <taxon>Trifolium</taxon>
    </lineage>
</organism>
<dbReference type="PROSITE" id="PS00675">
    <property type="entry name" value="SIGMA54_INTERACT_1"/>
    <property type="match status" value="1"/>
</dbReference>
<dbReference type="Proteomes" id="UP000236291">
    <property type="component" value="Unassembled WGS sequence"/>
</dbReference>
<dbReference type="GO" id="GO:0016887">
    <property type="term" value="F:ATP hydrolysis activity"/>
    <property type="evidence" value="ECO:0007669"/>
    <property type="project" value="InterPro"/>
</dbReference>